<dbReference type="Pfam" id="PF11331">
    <property type="entry name" value="Zn_ribbon_12"/>
    <property type="match status" value="1"/>
</dbReference>
<feature type="compositionally biased region" description="Basic and acidic residues" evidence="1">
    <location>
        <begin position="1078"/>
        <end position="1098"/>
    </location>
</feature>
<dbReference type="OrthoDB" id="1108050at2759"/>
<comment type="caution">
    <text evidence="4">The sequence shown here is derived from an EMBL/GenBank/DDBJ whole genome shotgun (WGS) entry which is preliminary data.</text>
</comment>
<feature type="region of interest" description="Disordered" evidence="1">
    <location>
        <begin position="428"/>
        <end position="456"/>
    </location>
</feature>
<proteinExistence type="predicted"/>
<feature type="compositionally biased region" description="Basic and acidic residues" evidence="1">
    <location>
        <begin position="910"/>
        <end position="926"/>
    </location>
</feature>
<feature type="region of interest" description="Disordered" evidence="1">
    <location>
        <begin position="329"/>
        <end position="350"/>
    </location>
</feature>
<dbReference type="InterPro" id="IPR055126">
    <property type="entry name" value="EDR4-like_N"/>
</dbReference>
<evidence type="ECO:0000259" key="2">
    <source>
        <dbReference type="Pfam" id="PF11331"/>
    </source>
</evidence>
<feature type="compositionally biased region" description="Basic and acidic residues" evidence="1">
    <location>
        <begin position="439"/>
        <end position="453"/>
    </location>
</feature>
<feature type="compositionally biased region" description="Basic and acidic residues" evidence="1">
    <location>
        <begin position="1188"/>
        <end position="1199"/>
    </location>
</feature>
<feature type="compositionally biased region" description="Polar residues" evidence="1">
    <location>
        <begin position="428"/>
        <end position="438"/>
    </location>
</feature>
<feature type="region of interest" description="Disordered" evidence="1">
    <location>
        <begin position="887"/>
        <end position="939"/>
    </location>
</feature>
<evidence type="ECO:0000256" key="1">
    <source>
        <dbReference type="SAM" id="MobiDB-lite"/>
    </source>
</evidence>
<organism evidence="4 5">
    <name type="scientific">Arabis nemorensis</name>
    <dbReference type="NCBI Taxonomy" id="586526"/>
    <lineage>
        <taxon>Eukaryota</taxon>
        <taxon>Viridiplantae</taxon>
        <taxon>Streptophyta</taxon>
        <taxon>Embryophyta</taxon>
        <taxon>Tracheophyta</taxon>
        <taxon>Spermatophyta</taxon>
        <taxon>Magnoliopsida</taxon>
        <taxon>eudicotyledons</taxon>
        <taxon>Gunneridae</taxon>
        <taxon>Pentapetalae</taxon>
        <taxon>rosids</taxon>
        <taxon>malvids</taxon>
        <taxon>Brassicales</taxon>
        <taxon>Brassicaceae</taxon>
        <taxon>Arabideae</taxon>
        <taxon>Arabis</taxon>
    </lineage>
</organism>
<accession>A0A565BX12</accession>
<feature type="region of interest" description="Disordered" evidence="1">
    <location>
        <begin position="1164"/>
        <end position="1199"/>
    </location>
</feature>
<feature type="region of interest" description="Disordered" evidence="1">
    <location>
        <begin position="1264"/>
        <end position="1344"/>
    </location>
</feature>
<feature type="compositionally biased region" description="Basic and acidic residues" evidence="1">
    <location>
        <begin position="333"/>
        <end position="348"/>
    </location>
</feature>
<feature type="domain" description="Enhanced disease resistance 4-like N-terminal" evidence="3">
    <location>
        <begin position="63"/>
        <end position="95"/>
    </location>
</feature>
<feature type="compositionally biased region" description="Basic and acidic residues" evidence="1">
    <location>
        <begin position="204"/>
        <end position="214"/>
    </location>
</feature>
<dbReference type="PANTHER" id="PTHR31105:SF42">
    <property type="entry name" value="OS02G0258300 PROTEIN"/>
    <property type="match status" value="1"/>
</dbReference>
<feature type="compositionally biased region" description="Basic and acidic residues" evidence="1">
    <location>
        <begin position="1264"/>
        <end position="1281"/>
    </location>
</feature>
<feature type="region of interest" description="Disordered" evidence="1">
    <location>
        <begin position="187"/>
        <end position="222"/>
    </location>
</feature>
<feature type="region of interest" description="Disordered" evidence="1">
    <location>
        <begin position="1071"/>
        <end position="1098"/>
    </location>
</feature>
<name>A0A565BX12_9BRAS</name>
<evidence type="ECO:0000313" key="5">
    <source>
        <dbReference type="Proteomes" id="UP000489600"/>
    </source>
</evidence>
<dbReference type="GO" id="GO:1900150">
    <property type="term" value="P:regulation of defense response to fungus"/>
    <property type="evidence" value="ECO:0007669"/>
    <property type="project" value="InterPro"/>
</dbReference>
<dbReference type="InterPro" id="IPR021480">
    <property type="entry name" value="Zinc_ribbon_12"/>
</dbReference>
<evidence type="ECO:0000313" key="4">
    <source>
        <dbReference type="EMBL" id="VVB05878.1"/>
    </source>
</evidence>
<gene>
    <name evidence="4" type="ORF">ANE_LOCUS16322</name>
</gene>
<feature type="compositionally biased region" description="Basic and acidic residues" evidence="1">
    <location>
        <begin position="1306"/>
        <end position="1330"/>
    </location>
</feature>
<dbReference type="Proteomes" id="UP000489600">
    <property type="component" value="Unassembled WGS sequence"/>
</dbReference>
<evidence type="ECO:0000259" key="3">
    <source>
        <dbReference type="Pfam" id="PF22910"/>
    </source>
</evidence>
<feature type="region of interest" description="Disordered" evidence="1">
    <location>
        <begin position="111"/>
        <end position="164"/>
    </location>
</feature>
<dbReference type="InterPro" id="IPR040244">
    <property type="entry name" value="EDR4-like"/>
</dbReference>
<feature type="compositionally biased region" description="Basic and acidic residues" evidence="1">
    <location>
        <begin position="150"/>
        <end position="164"/>
    </location>
</feature>
<feature type="region of interest" description="Disordered" evidence="1">
    <location>
        <begin position="1"/>
        <end position="28"/>
    </location>
</feature>
<keyword evidence="5" id="KW-1185">Reference proteome</keyword>
<sequence>MMKKKKQSRSQSSNKINLEPFQDSSPSPRLLSIFRSKLASGKDLKHMFRGMRSKTVPGLSSQSRIVRCPKCQKLLQEPLDATSYKCGGCDSILHANRWALEGNDKTIPEALLSSENRSFKTKDESAEGGSKTPMRNTHREYNSRASASVERSRSETVYKHETSDIRREWMRRADEFSVTEDSDAFASARSSPYYKSHSNASEWTQHEGRYKDQPRVPFYPASPSPSSAYEYGYNSPFHGSQVSASEQSYYHYQPNQFKQYGREREGWFQEPSVASPAHFPGETSDGKYYRWPAQSQLHDLQYHNLYESNSSAAPPRSVYSELSYQTAAVPHRSKSDTSSEKSSISDRKRYVRARKPVAKRHILPSAGGAPFATCSYCLELLQLPQVSPHGKDKRYQVRCGSCSGVFKFSAREEADIVLDSPSFVDSSTGFANDTNHQGSDSEGHEEIYPDESHLSCSDNGSGDAICKSTDDVILSRNLKTFEDRRNISNEFFYSKVEALQPQLKPLVNQMSREQQPASAETIGETSRFHLEQYQEAHTEKLTTIDKKIRIEYHLEESGYQKNETLDPEEMVEDDESLEVPVYKNERMSESSEEAEIVAERPVSHSVEPINMNEYVSETRVHAENARDTHKFDGEETHENEEYGGEKTWGEIIGDKPGLHLEKTQYCGSTSDSSSSNGETFEDTEVKEDMKHMSNTFSDAMSATPESPLKSLVNESQSFTGHPNQSGEATVTISRIHEEQSKHEDENSSQELDKTISDRARYELEEVGYETNVEPGKVGGDGSVVSLRKTTETCKIIVEDETGEESSVLHPMDSQKETAADSYGTLEPVYLEGSGYAGERLWSQTMEDRAGLHLEEYESNYENYSKPLECTSERAPILSMNEYEIGTILEPDEDADRRSESSSRGSFNDHGSSEESAVLHESQDAKTEQSQYEYENSGERQKLSNTVFDIARSELHECRYETNEKLEPGKIVGVGFVVSLENASETIIGRTDEERTLSHQMEPQNENVANSYGTVEPVYLERSKYASERTSGETMGDEAGLQLEEYQSNPFEWTSQRAPTFRLHEYELETMPEPDEDVDGRSISRSRDSFNDHESLKDRAVSHEEEPWLLDENKTEALKVCEMVEDGPQLHVEKCENESMKSEEIFEWTSERALTFRLHEYEPGTMLEQDEDADGRSEASSRGSFNDHGSSKERPMTHEEELRMVDHYESKAVKVGLTVEDGHPLHLENGENATMELDEVLEPRDDRFRLCPDDTLEQERMMFHLEMSQDKQENPRQTFKQDDSEEDIPASGSTVSSEDQESPSKMAEVDSESKEETLGDHLKHLPKENEKSGLTSEPYPRNYSATEPSEIVGLRHALYQTQSSPLRSPLTSPIHTPIGSPLHYMMSSQIRSPMHSHIVSPLRSPIHASGSLSDVLFFGKKS</sequence>
<feature type="domain" description="Probable zinc-ribbon" evidence="2">
    <location>
        <begin position="366"/>
        <end position="409"/>
    </location>
</feature>
<protein>
    <submittedName>
        <fullName evidence="4">Uncharacterized protein</fullName>
    </submittedName>
</protein>
<dbReference type="EMBL" id="CABITT030000005">
    <property type="protein sequence ID" value="VVB05878.1"/>
    <property type="molecule type" value="Genomic_DNA"/>
</dbReference>
<dbReference type="PANTHER" id="PTHR31105">
    <property type="entry name" value="EXTRA-LARGE G-PROTEIN-LIKE"/>
    <property type="match status" value="1"/>
</dbReference>
<dbReference type="Pfam" id="PF22910">
    <property type="entry name" value="EDR4-like_1st"/>
    <property type="match status" value="1"/>
</dbReference>
<reference evidence="4" key="1">
    <citation type="submission" date="2019-07" db="EMBL/GenBank/DDBJ databases">
        <authorList>
            <person name="Dittberner H."/>
        </authorList>
    </citation>
    <scope>NUCLEOTIDE SEQUENCE [LARGE SCALE GENOMIC DNA]</scope>
</reference>